<dbReference type="AlphaFoldDB" id="A0A9Q4B010"/>
<dbReference type="EMBL" id="JABXYM010000001">
    <property type="protein sequence ID" value="MCR6095532.1"/>
    <property type="molecule type" value="Genomic_DNA"/>
</dbReference>
<evidence type="ECO:0000313" key="1">
    <source>
        <dbReference type="EMBL" id="MCR6095532.1"/>
    </source>
</evidence>
<reference evidence="1" key="1">
    <citation type="submission" date="2020-06" db="EMBL/GenBank/DDBJ databases">
        <title>Insight into the genomes of haloalkaliphilic bacilli from Kenyan soda lakes.</title>
        <authorList>
            <person name="Mwirichia R."/>
            <person name="Villamizar G.C."/>
            <person name="Poehlein A."/>
            <person name="Mugweru J."/>
            <person name="Kipnyargis A."/>
            <person name="Kiplimo D."/>
            <person name="Orwa P."/>
            <person name="Daniel R."/>
        </authorList>
    </citation>
    <scope>NUCLEOTIDE SEQUENCE</scope>
    <source>
        <strain evidence="1">B1096_S55</strain>
    </source>
</reference>
<keyword evidence="2" id="KW-1185">Reference proteome</keyword>
<sequence length="221" mass="25885">MKILQLISLCSTCILVIACNGENENINETANEESNPVEVIIGENQASLTVEDYQALTEQALDIFNEATPLYRPNRDDLLRWYVRYYIQKHEYNEPWTEDEIFEMAYARQQYESAWKEYAERQYGVVMTDEDIDSQASYNLEIYENSLPASIIGMSEGLNLTIEEFMLNFDRDYAERALIWDELMPLLEKKYAAAEATRLDGVYLGKQYEQEVLNYMQSRHT</sequence>
<dbReference type="PROSITE" id="PS51257">
    <property type="entry name" value="PROKAR_LIPOPROTEIN"/>
    <property type="match status" value="1"/>
</dbReference>
<proteinExistence type="predicted"/>
<dbReference type="RefSeq" id="WP_257820300.1">
    <property type="nucleotide sequence ID" value="NZ_JABXYM010000001.1"/>
</dbReference>
<accession>A0A9Q4B010</accession>
<gene>
    <name evidence="1" type="ORF">HXA33_03160</name>
</gene>
<name>A0A9Q4B010_SALAG</name>
<dbReference type="Proteomes" id="UP001057753">
    <property type="component" value="Unassembled WGS sequence"/>
</dbReference>
<evidence type="ECO:0000313" key="2">
    <source>
        <dbReference type="Proteomes" id="UP001057753"/>
    </source>
</evidence>
<organism evidence="1 2">
    <name type="scientific">Salipaludibacillus agaradhaerens</name>
    <name type="common">Bacillus agaradhaerens</name>
    <dbReference type="NCBI Taxonomy" id="76935"/>
    <lineage>
        <taxon>Bacteria</taxon>
        <taxon>Bacillati</taxon>
        <taxon>Bacillota</taxon>
        <taxon>Bacilli</taxon>
        <taxon>Bacillales</taxon>
        <taxon>Bacillaceae</taxon>
    </lineage>
</organism>
<protein>
    <submittedName>
        <fullName evidence="1">Uncharacterized protein</fullName>
    </submittedName>
</protein>
<comment type="caution">
    <text evidence="1">The sequence shown here is derived from an EMBL/GenBank/DDBJ whole genome shotgun (WGS) entry which is preliminary data.</text>
</comment>